<protein>
    <submittedName>
        <fullName evidence="5">Monocarboxylate transporter 13,Monocarboxylate transporter 9</fullName>
    </submittedName>
</protein>
<feature type="transmembrane region" description="Helical" evidence="3">
    <location>
        <begin position="567"/>
        <end position="590"/>
    </location>
</feature>
<dbReference type="FunFam" id="1.20.1250.20:FF:000505">
    <property type="entry name" value="Predicted protein"/>
    <property type="match status" value="1"/>
</dbReference>
<dbReference type="GO" id="GO:0008028">
    <property type="term" value="F:monocarboxylic acid transmembrane transporter activity"/>
    <property type="evidence" value="ECO:0007669"/>
    <property type="project" value="TreeGrafter"/>
</dbReference>
<feature type="domain" description="Major facilitator superfamily (MFS) profile" evidence="4">
    <location>
        <begin position="69"/>
        <end position="662"/>
    </location>
</feature>
<dbReference type="InterPro" id="IPR050327">
    <property type="entry name" value="Proton-linked_MCT"/>
</dbReference>
<evidence type="ECO:0000313" key="6">
    <source>
        <dbReference type="Proteomes" id="UP000507470"/>
    </source>
</evidence>
<name>A0A6J8AG95_MYTCO</name>
<feature type="region of interest" description="Disordered" evidence="2">
    <location>
        <begin position="28"/>
        <end position="57"/>
    </location>
</feature>
<feature type="region of interest" description="Disordered" evidence="2">
    <location>
        <begin position="268"/>
        <end position="296"/>
    </location>
</feature>
<gene>
    <name evidence="5" type="ORF">MCOR_6879</name>
</gene>
<feature type="compositionally biased region" description="Basic and acidic residues" evidence="2">
    <location>
        <begin position="272"/>
        <end position="284"/>
    </location>
</feature>
<proteinExistence type="predicted"/>
<dbReference type="PANTHER" id="PTHR11360">
    <property type="entry name" value="MONOCARBOXYLATE TRANSPORTER"/>
    <property type="match status" value="1"/>
</dbReference>
<dbReference type="GO" id="GO:0016020">
    <property type="term" value="C:membrane"/>
    <property type="evidence" value="ECO:0007669"/>
    <property type="project" value="UniProtKB-SubCell"/>
</dbReference>
<feature type="transmembrane region" description="Helical" evidence="3">
    <location>
        <begin position="135"/>
        <end position="156"/>
    </location>
</feature>
<feature type="transmembrane region" description="Helical" evidence="3">
    <location>
        <begin position="635"/>
        <end position="657"/>
    </location>
</feature>
<feature type="transmembrane region" description="Helical" evidence="3">
    <location>
        <begin position="65"/>
        <end position="87"/>
    </location>
</feature>
<dbReference type="OrthoDB" id="410267at2759"/>
<accession>A0A6J8AG95</accession>
<dbReference type="PANTHER" id="PTHR11360:SF260">
    <property type="entry name" value="MFS DOMAIN-CONTAINING PROTEIN"/>
    <property type="match status" value="1"/>
</dbReference>
<reference evidence="5 6" key="1">
    <citation type="submission" date="2020-06" db="EMBL/GenBank/DDBJ databases">
        <authorList>
            <person name="Li R."/>
            <person name="Bekaert M."/>
        </authorList>
    </citation>
    <scope>NUCLEOTIDE SEQUENCE [LARGE SCALE GENOMIC DNA]</scope>
    <source>
        <strain evidence="6">wild</strain>
    </source>
</reference>
<dbReference type="CDD" id="cd17352">
    <property type="entry name" value="MFS_MCT_SLC16"/>
    <property type="match status" value="1"/>
</dbReference>
<feature type="transmembrane region" description="Helical" evidence="3">
    <location>
        <begin position="542"/>
        <end position="561"/>
    </location>
</feature>
<dbReference type="Proteomes" id="UP000507470">
    <property type="component" value="Unassembled WGS sequence"/>
</dbReference>
<dbReference type="AlphaFoldDB" id="A0A6J8AG95"/>
<comment type="subcellular location">
    <subcellularLocation>
        <location evidence="1">Membrane</location>
        <topology evidence="1">Multi-pass membrane protein</topology>
    </subcellularLocation>
</comment>
<sequence length="977" mass="110344">MGIFPLLMKFKAGPHWNLHLSVRKSCDQNGKNKPISKSVSSSSSDGSLSTESSTISMPPAPDGGYGWIIVLSAFLTNMISDGFAFSLGVLYSELLDVFGESKSTTSWIASLFFGMPLIAGPLAGGLATKFGCRKVLIFGGILTSIGVFASAFANSIGMLCFLFGIVAGTGMSMGYVTSLVMVAFYFHKKRALATGLAVCGSGIGTFLFAPFLEYLIEEYTWRGSFIILSGITLNLVVCGALLRPLEFTPEQEWQRNLEAFEKMSRSVSKASLPDHGRRSRKCSESDSSSSDSDEENYIGCEQLSHSQVILPTFLAEKKNKIPKEVFEEMCTNTDEALDILKNYFRTRGSSDVNIINNPIEDMLTVTSNDKIVIVKEDPTKRQKFRNKPKAVQRSKLSQYFPMCRKDLFYRGNIMKISHIHHRSTSCPELYHGSFDDDSSDDEDEWCPGIPKLLRFSKHMKKFFRTMFDPKIIKSPLFILFAMSNFILYFWYDVPYVFSVDQAKKVGISDKDASYLLSVIGGVNTIGQIIYGYIGDKNINLPLLYGLSVSLSGLALLFYPMFTSFSVLAIISGVFGFFISANYVLSTLILVEFLGMDKLTNAYGLTMLIQGIANMVGPPVAGWLYDTSGSYNNTFYFSSIFIILAGFMLTTVPVTKFLKRHLMSHDQHKRGSPEDIADHDMTRVHFIPQNIEIRTSIDKPVISEITPNSKWIQYSPNFEKRKDSGGVAFIHKSNIEVKWSKHAHTFSHFELLECDVAVKSHHSRLCVIYRPPPSRTNKLKNTTFFEEWSEFLDRLVVIPNELLITGALNFHLDNVNASDTRKLKESLRDHVLVQHVQGPTHNKGHTLDVLSSIIEMHAPLKSKNIIMRPNTEWYTDELRIAKRDRRKAERRMRKPNLTVHRQMFQYTCLKASKLLLKCKKGYFSTKISEIEHDQKQLHRLTNDLMGNKREVILPSHHDEKVLADKFCEFFVGKNKCHS</sequence>
<dbReference type="SUPFAM" id="SSF103473">
    <property type="entry name" value="MFS general substrate transporter"/>
    <property type="match status" value="1"/>
</dbReference>
<evidence type="ECO:0000256" key="2">
    <source>
        <dbReference type="SAM" id="MobiDB-lite"/>
    </source>
</evidence>
<feature type="transmembrane region" description="Helical" evidence="3">
    <location>
        <begin position="193"/>
        <end position="212"/>
    </location>
</feature>
<dbReference type="PROSITE" id="PS50850">
    <property type="entry name" value="MFS"/>
    <property type="match status" value="1"/>
</dbReference>
<evidence type="ECO:0000313" key="5">
    <source>
        <dbReference type="EMBL" id="CAC5366697.1"/>
    </source>
</evidence>
<evidence type="ECO:0000256" key="1">
    <source>
        <dbReference type="ARBA" id="ARBA00004141"/>
    </source>
</evidence>
<feature type="transmembrane region" description="Helical" evidence="3">
    <location>
        <begin position="602"/>
        <end position="623"/>
    </location>
</feature>
<evidence type="ECO:0000259" key="4">
    <source>
        <dbReference type="PROSITE" id="PS50850"/>
    </source>
</evidence>
<keyword evidence="6" id="KW-1185">Reference proteome</keyword>
<keyword evidence="3" id="KW-0472">Membrane</keyword>
<evidence type="ECO:0000256" key="3">
    <source>
        <dbReference type="SAM" id="Phobius"/>
    </source>
</evidence>
<organism evidence="5 6">
    <name type="scientific">Mytilus coruscus</name>
    <name type="common">Sea mussel</name>
    <dbReference type="NCBI Taxonomy" id="42192"/>
    <lineage>
        <taxon>Eukaryota</taxon>
        <taxon>Metazoa</taxon>
        <taxon>Spiralia</taxon>
        <taxon>Lophotrochozoa</taxon>
        <taxon>Mollusca</taxon>
        <taxon>Bivalvia</taxon>
        <taxon>Autobranchia</taxon>
        <taxon>Pteriomorphia</taxon>
        <taxon>Mytilida</taxon>
        <taxon>Mytiloidea</taxon>
        <taxon>Mytilidae</taxon>
        <taxon>Mytilinae</taxon>
        <taxon>Mytilus</taxon>
    </lineage>
</organism>
<dbReference type="Gene3D" id="3.60.10.10">
    <property type="entry name" value="Endonuclease/exonuclease/phosphatase"/>
    <property type="match status" value="1"/>
</dbReference>
<feature type="compositionally biased region" description="Low complexity" evidence="2">
    <location>
        <begin position="36"/>
        <end position="56"/>
    </location>
</feature>
<dbReference type="Gene3D" id="1.20.1250.20">
    <property type="entry name" value="MFS general substrate transporter like domains"/>
    <property type="match status" value="2"/>
</dbReference>
<feature type="transmembrane region" description="Helical" evidence="3">
    <location>
        <begin position="224"/>
        <end position="245"/>
    </location>
</feature>
<dbReference type="InterPro" id="IPR020846">
    <property type="entry name" value="MFS_dom"/>
</dbReference>
<feature type="transmembrane region" description="Helical" evidence="3">
    <location>
        <begin position="107"/>
        <end position="128"/>
    </location>
</feature>
<feature type="transmembrane region" description="Helical" evidence="3">
    <location>
        <begin position="162"/>
        <end position="186"/>
    </location>
</feature>
<dbReference type="InterPro" id="IPR036259">
    <property type="entry name" value="MFS_trans_sf"/>
</dbReference>
<dbReference type="Pfam" id="PF07690">
    <property type="entry name" value="MFS_1"/>
    <property type="match status" value="2"/>
</dbReference>
<feature type="transmembrane region" description="Helical" evidence="3">
    <location>
        <begin position="471"/>
        <end position="491"/>
    </location>
</feature>
<keyword evidence="3" id="KW-0812">Transmembrane</keyword>
<keyword evidence="3" id="KW-1133">Transmembrane helix</keyword>
<dbReference type="EMBL" id="CACVKT020001342">
    <property type="protein sequence ID" value="CAC5366697.1"/>
    <property type="molecule type" value="Genomic_DNA"/>
</dbReference>
<dbReference type="InterPro" id="IPR036691">
    <property type="entry name" value="Endo/exonu/phosph_ase_sf"/>
</dbReference>
<dbReference type="InterPro" id="IPR011701">
    <property type="entry name" value="MFS"/>
</dbReference>
<feature type="transmembrane region" description="Helical" evidence="3">
    <location>
        <begin position="511"/>
        <end position="530"/>
    </location>
</feature>